<dbReference type="EMBL" id="LAVV01010985">
    <property type="protein sequence ID" value="KNZ48344.1"/>
    <property type="molecule type" value="Genomic_DNA"/>
</dbReference>
<dbReference type="AlphaFoldDB" id="A0A0L6UIJ1"/>
<keyword evidence="2" id="KW-1185">Reference proteome</keyword>
<sequence length="36" mass="3984">MYSISNPGHFKEIQFSQGPFNHLTKIMEGDGPTGAF</sequence>
<protein>
    <submittedName>
        <fullName evidence="1">Uncharacterized protein</fullName>
    </submittedName>
</protein>
<dbReference type="VEuPathDB" id="FungiDB:VP01_573g4"/>
<feature type="non-terminal residue" evidence="1">
    <location>
        <position position="36"/>
    </location>
</feature>
<proteinExistence type="predicted"/>
<evidence type="ECO:0000313" key="2">
    <source>
        <dbReference type="Proteomes" id="UP000037035"/>
    </source>
</evidence>
<organism evidence="1 2">
    <name type="scientific">Puccinia sorghi</name>
    <dbReference type="NCBI Taxonomy" id="27349"/>
    <lineage>
        <taxon>Eukaryota</taxon>
        <taxon>Fungi</taxon>
        <taxon>Dikarya</taxon>
        <taxon>Basidiomycota</taxon>
        <taxon>Pucciniomycotina</taxon>
        <taxon>Pucciniomycetes</taxon>
        <taxon>Pucciniales</taxon>
        <taxon>Pucciniaceae</taxon>
        <taxon>Puccinia</taxon>
    </lineage>
</organism>
<reference evidence="1 2" key="1">
    <citation type="submission" date="2015-08" db="EMBL/GenBank/DDBJ databases">
        <title>Next Generation Sequencing and Analysis of the Genome of Puccinia sorghi L Schw, the Causal Agent of Maize Common Rust.</title>
        <authorList>
            <person name="Rochi L."/>
            <person name="Burguener G."/>
            <person name="Darino M."/>
            <person name="Turjanski A."/>
            <person name="Kreff E."/>
            <person name="Dieguez M.J."/>
            <person name="Sacco F."/>
        </authorList>
    </citation>
    <scope>NUCLEOTIDE SEQUENCE [LARGE SCALE GENOMIC DNA]</scope>
    <source>
        <strain evidence="1 2">RO10H11247</strain>
    </source>
</reference>
<dbReference type="Proteomes" id="UP000037035">
    <property type="component" value="Unassembled WGS sequence"/>
</dbReference>
<comment type="caution">
    <text evidence="1">The sequence shown here is derived from an EMBL/GenBank/DDBJ whole genome shotgun (WGS) entry which is preliminary data.</text>
</comment>
<accession>A0A0L6UIJ1</accession>
<gene>
    <name evidence="1" type="ORF">VP01_573g4</name>
</gene>
<evidence type="ECO:0000313" key="1">
    <source>
        <dbReference type="EMBL" id="KNZ48344.1"/>
    </source>
</evidence>
<name>A0A0L6UIJ1_9BASI</name>